<keyword evidence="2" id="KW-1185">Reference proteome</keyword>
<evidence type="ECO:0000313" key="1">
    <source>
        <dbReference type="EMBL" id="SDG92143.1"/>
    </source>
</evidence>
<dbReference type="Proteomes" id="UP000199296">
    <property type="component" value="Unassembled WGS sequence"/>
</dbReference>
<dbReference type="OrthoDB" id="1429333at2"/>
<protein>
    <submittedName>
        <fullName evidence="1">GLPGLI family protein</fullName>
    </submittedName>
</protein>
<reference evidence="1 2" key="1">
    <citation type="submission" date="2016-10" db="EMBL/GenBank/DDBJ databases">
        <authorList>
            <person name="de Groot N.N."/>
        </authorList>
    </citation>
    <scope>NUCLEOTIDE SEQUENCE [LARGE SCALE GENOMIC DNA]</scope>
    <source>
        <strain evidence="1 2">DSM 19803</strain>
    </source>
</reference>
<gene>
    <name evidence="1" type="ORF">SAMN04488027_1119</name>
</gene>
<dbReference type="STRING" id="470826.SAMN04488027_1119"/>
<name>A0A1G7Y747_9FLAO</name>
<evidence type="ECO:0000313" key="2">
    <source>
        <dbReference type="Proteomes" id="UP000199296"/>
    </source>
</evidence>
<dbReference type="RefSeq" id="WP_093368480.1">
    <property type="nucleotide sequence ID" value="NZ_FNCW01000011.1"/>
</dbReference>
<dbReference type="EMBL" id="FNCW01000011">
    <property type="protein sequence ID" value="SDG92143.1"/>
    <property type="molecule type" value="Genomic_DNA"/>
</dbReference>
<organism evidence="1 2">
    <name type="scientific">Psychroflexus sediminis</name>
    <dbReference type="NCBI Taxonomy" id="470826"/>
    <lineage>
        <taxon>Bacteria</taxon>
        <taxon>Pseudomonadati</taxon>
        <taxon>Bacteroidota</taxon>
        <taxon>Flavobacteriia</taxon>
        <taxon>Flavobacteriales</taxon>
        <taxon>Flavobacteriaceae</taxon>
        <taxon>Psychroflexus</taxon>
    </lineage>
</organism>
<dbReference type="NCBIfam" id="TIGR01200">
    <property type="entry name" value="GLPGLI"/>
    <property type="match status" value="1"/>
</dbReference>
<dbReference type="AlphaFoldDB" id="A0A1G7Y747"/>
<dbReference type="Pfam" id="PF22252">
    <property type="entry name" value="PNGase_F-II_N"/>
    <property type="match status" value="1"/>
</dbReference>
<sequence>MKRLALLVCIFYLTSYSQNFKITYEYEIPPPDFPEKTGKYLVDHFTKEKKRYNQISEFLNVVMISNGETYYTTFNKLMESDQFDATSLTSAKLLVTSVYPIYYDRGTSLANNLLFSDRVVEVDNEDYLTWEILNETKTILGFKCFKALPKLNPNKPNIKSSFMPVHVWFAPGLNFKASPSVFGDLPGAVLELENHNSTLRAIEVQETKEKPQIIKLRSGQELTTYEALDKRAQKAHSDYMDN</sequence>
<proteinExistence type="predicted"/>
<dbReference type="InterPro" id="IPR005901">
    <property type="entry name" value="GLPGLI"/>
</dbReference>
<accession>A0A1G7Y747</accession>